<name>A0A5J4KBR4_9CHLR</name>
<reference evidence="1 2" key="1">
    <citation type="submission" date="2019-10" db="EMBL/GenBank/DDBJ databases">
        <title>Dictyobacter vulcani sp. nov., within the class Ktedonobacteria, isolated from soil of volcanic Mt. Zao.</title>
        <authorList>
            <person name="Zheng Y."/>
            <person name="Wang C.M."/>
            <person name="Sakai Y."/>
            <person name="Abe K."/>
            <person name="Yokota A."/>
            <person name="Yabe S."/>
        </authorList>
    </citation>
    <scope>NUCLEOTIDE SEQUENCE [LARGE SCALE GENOMIC DNA]</scope>
    <source>
        <strain evidence="1 2">W12</strain>
    </source>
</reference>
<evidence type="ECO:0000313" key="1">
    <source>
        <dbReference type="EMBL" id="GER86008.1"/>
    </source>
</evidence>
<keyword evidence="2" id="KW-1185">Reference proteome</keyword>
<dbReference type="Proteomes" id="UP000326912">
    <property type="component" value="Unassembled WGS sequence"/>
</dbReference>
<protein>
    <submittedName>
        <fullName evidence="1">Uncharacterized protein</fullName>
    </submittedName>
</protein>
<proteinExistence type="predicted"/>
<comment type="caution">
    <text evidence="1">The sequence shown here is derived from an EMBL/GenBank/DDBJ whole genome shotgun (WGS) entry which is preliminary data.</text>
</comment>
<evidence type="ECO:0000313" key="2">
    <source>
        <dbReference type="Proteomes" id="UP000326912"/>
    </source>
</evidence>
<accession>A0A5J4KBR4</accession>
<organism evidence="1 2">
    <name type="scientific">Dictyobacter vulcani</name>
    <dbReference type="NCBI Taxonomy" id="2607529"/>
    <lineage>
        <taxon>Bacteria</taxon>
        <taxon>Bacillati</taxon>
        <taxon>Chloroflexota</taxon>
        <taxon>Ktedonobacteria</taxon>
        <taxon>Ktedonobacterales</taxon>
        <taxon>Dictyobacteraceae</taxon>
        <taxon>Dictyobacter</taxon>
    </lineage>
</organism>
<sequence length="73" mass="8565">MTQSTSQQATLAEWYVRLLFYPSIRYLEVGDNHWQYQSGLFMDHNIGECIQTGRGKIDDDEGDITLECQTRKY</sequence>
<gene>
    <name evidence="1" type="ORF">KDW_01700</name>
</gene>
<dbReference type="AlphaFoldDB" id="A0A5J4KBR4"/>
<dbReference type="EMBL" id="BKZW01000001">
    <property type="protein sequence ID" value="GER86008.1"/>
    <property type="molecule type" value="Genomic_DNA"/>
</dbReference>